<evidence type="ECO:0000313" key="2">
    <source>
        <dbReference type="EMBL" id="KIJ46030.1"/>
    </source>
</evidence>
<evidence type="ECO:0000256" key="1">
    <source>
        <dbReference type="SAM" id="MobiDB-lite"/>
    </source>
</evidence>
<organism evidence="2 3">
    <name type="scientific">Sphaerobolus stellatus (strain SS14)</name>
    <dbReference type="NCBI Taxonomy" id="990650"/>
    <lineage>
        <taxon>Eukaryota</taxon>
        <taxon>Fungi</taxon>
        <taxon>Dikarya</taxon>
        <taxon>Basidiomycota</taxon>
        <taxon>Agaricomycotina</taxon>
        <taxon>Agaricomycetes</taxon>
        <taxon>Phallomycetidae</taxon>
        <taxon>Geastrales</taxon>
        <taxon>Sphaerobolaceae</taxon>
        <taxon>Sphaerobolus</taxon>
    </lineage>
</organism>
<feature type="region of interest" description="Disordered" evidence="1">
    <location>
        <begin position="1"/>
        <end position="23"/>
    </location>
</feature>
<protein>
    <submittedName>
        <fullName evidence="2">Uncharacterized protein</fullName>
    </submittedName>
</protein>
<feature type="compositionally biased region" description="Basic residues" evidence="1">
    <location>
        <begin position="62"/>
        <end position="73"/>
    </location>
</feature>
<dbReference type="AlphaFoldDB" id="A0A0C9W2X5"/>
<reference evidence="2 3" key="1">
    <citation type="submission" date="2014-06" db="EMBL/GenBank/DDBJ databases">
        <title>Evolutionary Origins and Diversification of the Mycorrhizal Mutualists.</title>
        <authorList>
            <consortium name="DOE Joint Genome Institute"/>
            <consortium name="Mycorrhizal Genomics Consortium"/>
            <person name="Kohler A."/>
            <person name="Kuo A."/>
            <person name="Nagy L.G."/>
            <person name="Floudas D."/>
            <person name="Copeland A."/>
            <person name="Barry K.W."/>
            <person name="Cichocki N."/>
            <person name="Veneault-Fourrey C."/>
            <person name="LaButti K."/>
            <person name="Lindquist E.A."/>
            <person name="Lipzen A."/>
            <person name="Lundell T."/>
            <person name="Morin E."/>
            <person name="Murat C."/>
            <person name="Riley R."/>
            <person name="Ohm R."/>
            <person name="Sun H."/>
            <person name="Tunlid A."/>
            <person name="Henrissat B."/>
            <person name="Grigoriev I.V."/>
            <person name="Hibbett D.S."/>
            <person name="Martin F."/>
        </authorList>
    </citation>
    <scope>NUCLEOTIDE SEQUENCE [LARGE SCALE GENOMIC DNA]</scope>
    <source>
        <strain evidence="2 3">SS14</strain>
    </source>
</reference>
<name>A0A0C9W2X5_SPHS4</name>
<accession>A0A0C9W2X5</accession>
<proteinExistence type="predicted"/>
<feature type="compositionally biased region" description="Polar residues" evidence="1">
    <location>
        <begin position="14"/>
        <end position="23"/>
    </location>
</feature>
<feature type="region of interest" description="Disordered" evidence="1">
    <location>
        <begin position="59"/>
        <end position="91"/>
    </location>
</feature>
<dbReference type="Proteomes" id="UP000054279">
    <property type="component" value="Unassembled WGS sequence"/>
</dbReference>
<dbReference type="EMBL" id="KN837109">
    <property type="protein sequence ID" value="KIJ46030.1"/>
    <property type="molecule type" value="Genomic_DNA"/>
</dbReference>
<evidence type="ECO:0000313" key="3">
    <source>
        <dbReference type="Proteomes" id="UP000054279"/>
    </source>
</evidence>
<sequence>MFKQQVRFADSVEEQSSNVTTRTTMHRTCLQFRSNNPPTNVMTDKTLTNGEVEKAQDIDKNRRGKKVLKKGSHKSAAQKALEDQEAKANDVDKKLRGTNKRLHDMGTTMDPPAWHFVVPTTQPLEDVAAKIGHEEGARVINGEGVSNGNLSGMLHFNLPLYEAYGVSLLHGPWTHCISHFPLFASEEHQ</sequence>
<gene>
    <name evidence="2" type="ORF">M422DRAFT_250459</name>
</gene>
<dbReference type="HOGENOM" id="CLU_1435268_0_0_1"/>
<feature type="compositionally biased region" description="Basic and acidic residues" evidence="1">
    <location>
        <begin position="80"/>
        <end position="91"/>
    </location>
</feature>
<keyword evidence="3" id="KW-1185">Reference proteome</keyword>